<sequence>MLWLHIAGLILVAAQHGSCLTYRATIDMIGVKGHVTFVPDGGNMNITAAIDNSENYTYSIMLFPAIFGQQQSSQVVCSQLGSIILTWHGVANGTTVVVPNLPENSVFNRGLLISNGACATILAVGDTILTYRAKFIGPISGEVWIRKRNSLSGLAVYTDLAYATNKTNPTGITAVDVVQFASGSSSSATSTQCDGLSNRTILLVNIPVGNSVSSTDKRSAVFVENLNSVFSFMGIEVSGSLLVCTGVQNIQAKTVKAKISWDGVRGEISMTQVSPFDSTTTSVQLSGLNPSYLPATYHVHKFPVPQRISSSDDRCSTVNVAGHFDPYGVGVGASNTTGDRFEIGDLSGKYGTISTANYTASFVDWNLPLFGSNSVVGRSIVIHRADTTRWVCGNIGNPTETTTTAVVNFKSPAYGTMYLRQPSGQPDADTSVYVELANMDGVKTTSHNHHVHVYPVGEDCASAGPHYNPSSVFTDGSYSTECSSSNPLRCELGDLSGKLSQIDISSTLVNSNDAKFFFTDSNLPLSGPHNVIGRSIVVHVAGGGAPRYACANITELRKLRLKTDSTWKGDNTNGRVMGELFITQDTEFDYASVQGTISGLASISQSYGIYELPIQTSAIGTAQCTTVGVLHNPYDVFIVGASGQTFDKFPVGDLSGKYSDLSGQNVVTLDKQDNNLPLAEAVGIAGRSIIIQQVAPGSWKCSTLSLAPSGNTGYVISAQVLFTDVFVGYATLRQVVYEDGSSSPTTIEVALLPPDAVTTSSNHNWHVHIDPIIGEQNCSVALGHYNPYGANVTAATYSNCLPSNPLACEVGDLSKKHAQYTVQPSNGRKLFVDTDLPLHTDKTVFGRSLVFHVANGGAARLTCANILPTSNVYTLQYSSDVTYDYYRFTDAVAKSLSISRLRVIVLHNTAVPVTGNGCAAVMVYIAGSVTEAKIAALLAGTAQGLSPYTPTTSCVSTLGATVVGKSEFSGAPGLGMTIWAALIGPSIAYLMQHI</sequence>
<gene>
    <name evidence="3" type="primary">LOC100175270</name>
</gene>
<reference evidence="3" key="1">
    <citation type="submission" date="2020-04" db="EMBL/GenBank/DDBJ databases">
        <authorList>
            <person name="Neveu A P."/>
        </authorList>
    </citation>
    <scope>NUCLEOTIDE SEQUENCE</scope>
    <source>
        <tissue evidence="3">Whole embryo</tissue>
    </source>
</reference>
<dbReference type="InterPro" id="IPR036423">
    <property type="entry name" value="SOD-like_Cu/Zn_dom_sf"/>
</dbReference>
<feature type="chain" id="PRO_5026059664" evidence="1">
    <location>
        <begin position="20"/>
        <end position="994"/>
    </location>
</feature>
<accession>A0A6F9DG94</accession>
<dbReference type="InterPro" id="IPR001424">
    <property type="entry name" value="SOD_Cu_Zn_dom"/>
</dbReference>
<evidence type="ECO:0000256" key="1">
    <source>
        <dbReference type="SAM" id="SignalP"/>
    </source>
</evidence>
<dbReference type="Gene3D" id="2.60.40.200">
    <property type="entry name" value="Superoxide dismutase, copper/zinc binding domain"/>
    <property type="match status" value="4"/>
</dbReference>
<organism evidence="3">
    <name type="scientific">Phallusia mammillata</name>
    <dbReference type="NCBI Taxonomy" id="59560"/>
    <lineage>
        <taxon>Eukaryota</taxon>
        <taxon>Metazoa</taxon>
        <taxon>Chordata</taxon>
        <taxon>Tunicata</taxon>
        <taxon>Ascidiacea</taxon>
        <taxon>Phlebobranchia</taxon>
        <taxon>Ascidiidae</taxon>
        <taxon>Phallusia</taxon>
    </lineage>
</organism>
<dbReference type="GO" id="GO:0046872">
    <property type="term" value="F:metal ion binding"/>
    <property type="evidence" value="ECO:0007669"/>
    <property type="project" value="InterPro"/>
</dbReference>
<dbReference type="GO" id="GO:0006801">
    <property type="term" value="P:superoxide metabolic process"/>
    <property type="evidence" value="ECO:0007669"/>
    <property type="project" value="InterPro"/>
</dbReference>
<dbReference type="EMBL" id="LR786359">
    <property type="protein sequence ID" value="CAB3260413.1"/>
    <property type="molecule type" value="mRNA"/>
</dbReference>
<dbReference type="PANTHER" id="PTHR20910">
    <property type="entry name" value="AGAP001623-PA"/>
    <property type="match status" value="1"/>
</dbReference>
<dbReference type="AlphaFoldDB" id="A0A6F9DG94"/>
<keyword evidence="1" id="KW-0732">Signal</keyword>
<protein>
    <submittedName>
        <fullName evidence="3">Uncharacterized protein LOC100175270</fullName>
    </submittedName>
</protein>
<dbReference type="PANTHER" id="PTHR20910:SF1">
    <property type="entry name" value="SUPEROXIDE DISMUTASE COPPER_ZINC BINDING DOMAIN-CONTAINING PROTEIN"/>
    <property type="match status" value="1"/>
</dbReference>
<proteinExistence type="evidence at transcript level"/>
<dbReference type="Pfam" id="PF00080">
    <property type="entry name" value="Sod_Cu"/>
    <property type="match status" value="2"/>
</dbReference>
<evidence type="ECO:0000259" key="2">
    <source>
        <dbReference type="Pfam" id="PF00080"/>
    </source>
</evidence>
<feature type="domain" description="Superoxide dismutase copper/zinc binding" evidence="2">
    <location>
        <begin position="415"/>
        <end position="540"/>
    </location>
</feature>
<dbReference type="InterPro" id="IPR053257">
    <property type="entry name" value="Cu-only_SOD"/>
</dbReference>
<name>A0A6F9DG94_9ASCI</name>
<dbReference type="SUPFAM" id="SSF49329">
    <property type="entry name" value="Cu,Zn superoxide dismutase-like"/>
    <property type="match status" value="4"/>
</dbReference>
<evidence type="ECO:0000313" key="3">
    <source>
        <dbReference type="EMBL" id="CAB3260413.1"/>
    </source>
</evidence>
<feature type="signal peptide" evidence="1">
    <location>
        <begin position="1"/>
        <end position="19"/>
    </location>
</feature>
<feature type="domain" description="Superoxide dismutase copper/zinc binding" evidence="2">
    <location>
        <begin position="264"/>
        <end position="386"/>
    </location>
</feature>